<organism evidence="2 3">
    <name type="scientific">Pseudo-nitzschia multistriata</name>
    <dbReference type="NCBI Taxonomy" id="183589"/>
    <lineage>
        <taxon>Eukaryota</taxon>
        <taxon>Sar</taxon>
        <taxon>Stramenopiles</taxon>
        <taxon>Ochrophyta</taxon>
        <taxon>Bacillariophyta</taxon>
        <taxon>Bacillariophyceae</taxon>
        <taxon>Bacillariophycidae</taxon>
        <taxon>Bacillariales</taxon>
        <taxon>Bacillariaceae</taxon>
        <taxon>Pseudo-nitzschia</taxon>
    </lineage>
</organism>
<reference evidence="2 3" key="1">
    <citation type="submission" date="2019-01" db="EMBL/GenBank/DDBJ databases">
        <authorList>
            <person name="Ferrante I. M."/>
        </authorList>
    </citation>
    <scope>NUCLEOTIDE SEQUENCE [LARGE SCALE GENOMIC DNA]</scope>
    <source>
        <strain evidence="2 3">B856</strain>
    </source>
</reference>
<keyword evidence="3" id="KW-1185">Reference proteome</keyword>
<dbReference type="PROSITE" id="PS50011">
    <property type="entry name" value="PROTEIN_KINASE_DOM"/>
    <property type="match status" value="1"/>
</dbReference>
<dbReference type="SUPFAM" id="SSF56112">
    <property type="entry name" value="Protein kinase-like (PK-like)"/>
    <property type="match status" value="1"/>
</dbReference>
<evidence type="ECO:0000313" key="2">
    <source>
        <dbReference type="EMBL" id="VEU40266.1"/>
    </source>
</evidence>
<dbReference type="Gene3D" id="1.10.510.10">
    <property type="entry name" value="Transferase(Phosphotransferase) domain 1"/>
    <property type="match status" value="1"/>
</dbReference>
<evidence type="ECO:0000259" key="1">
    <source>
        <dbReference type="PROSITE" id="PS50011"/>
    </source>
</evidence>
<dbReference type="InterPro" id="IPR000719">
    <property type="entry name" value="Prot_kinase_dom"/>
</dbReference>
<feature type="domain" description="Protein kinase" evidence="1">
    <location>
        <begin position="181"/>
        <end position="543"/>
    </location>
</feature>
<accession>A0A448ZE18</accession>
<gene>
    <name evidence="2" type="ORF">PSNMU_V1.4_AUG-EV-PASAV3_0071540</name>
</gene>
<name>A0A448ZE18_9STRA</name>
<dbReference type="Pfam" id="PF00069">
    <property type="entry name" value="Pkinase"/>
    <property type="match status" value="1"/>
</dbReference>
<dbReference type="InterPro" id="IPR011009">
    <property type="entry name" value="Kinase-like_dom_sf"/>
</dbReference>
<dbReference type="PANTHER" id="PTHR23257:SF958">
    <property type="entry name" value="SERINE_THREONINE-PROTEIN KINASE WNK4"/>
    <property type="match status" value="1"/>
</dbReference>
<evidence type="ECO:0000313" key="3">
    <source>
        <dbReference type="Proteomes" id="UP000291116"/>
    </source>
</evidence>
<sequence>MQSSIADLSIDLSMTNSGSGMRCGINDPSKVSLEIHKQTRSDPNDPYDSPQDYCFPRGLPFPNQSTEERRSDTAEYQHCHGLHQQDVHTFPHAPNLHAPSPTFCQRPMIGPQLTSQQTTGCTAQSSFIFASSRINFAASPIVKSIRQDVRSMTEGTRLVPVHEGQPNDRSIRFLNTTEDTLQTRVILGTGSFTQVTSVTINPRRNNDSFRQGSQTNHEYRYYACKALKQELISTGGDEFRHAASQLAYEAHVLSCLDHPNIIKIRGLDDKGVLGFERTDRGFFLLMDVLCETLDQRIDRWGKSSTTYAMNMTGSNFHGNHYGKGNNNVSALLRRHLDKVVICLELASALEYIHANHIIHRDLKPANIGFSSTPCPNHPEGEEIYTRLQLFDFGLCHEFTPSSRTSNTLTKMVGTMRYMAPEVCLEMTYDYSCDIYSYAVVCWELWTHRTPFEAMTSDLYRELVCRRGFRPYPDQSKEEYDSLRFGWSDPRTKRESSMRETLNNKNLPIPREISVLLSQAWTPDPQSRISCSRIQNQLKLYKTLVELQLEAQDLSESANNTDFDEGNNDHDNHDVHEYCKNYDEEDAQQAFQTFVTDNVNYISDRASWKCCD</sequence>
<dbReference type="GO" id="GO:0007165">
    <property type="term" value="P:signal transduction"/>
    <property type="evidence" value="ECO:0007669"/>
    <property type="project" value="TreeGrafter"/>
</dbReference>
<dbReference type="AlphaFoldDB" id="A0A448ZE18"/>
<dbReference type="GO" id="GO:0005737">
    <property type="term" value="C:cytoplasm"/>
    <property type="evidence" value="ECO:0007669"/>
    <property type="project" value="TreeGrafter"/>
</dbReference>
<dbReference type="InterPro" id="IPR050167">
    <property type="entry name" value="Ser_Thr_protein_kinase"/>
</dbReference>
<dbReference type="GO" id="GO:0005524">
    <property type="term" value="F:ATP binding"/>
    <property type="evidence" value="ECO:0007669"/>
    <property type="project" value="InterPro"/>
</dbReference>
<dbReference type="SMART" id="SM00220">
    <property type="entry name" value="S_TKc"/>
    <property type="match status" value="1"/>
</dbReference>
<dbReference type="EMBL" id="CAACVS010000269">
    <property type="protein sequence ID" value="VEU40266.1"/>
    <property type="molecule type" value="Genomic_DNA"/>
</dbReference>
<dbReference type="Gene3D" id="3.30.200.20">
    <property type="entry name" value="Phosphorylase Kinase, domain 1"/>
    <property type="match status" value="1"/>
</dbReference>
<dbReference type="GO" id="GO:0004672">
    <property type="term" value="F:protein kinase activity"/>
    <property type="evidence" value="ECO:0007669"/>
    <property type="project" value="InterPro"/>
</dbReference>
<dbReference type="Proteomes" id="UP000291116">
    <property type="component" value="Unassembled WGS sequence"/>
</dbReference>
<proteinExistence type="predicted"/>
<dbReference type="OrthoDB" id="10252354at2759"/>
<protein>
    <recommendedName>
        <fullName evidence="1">Protein kinase domain-containing protein</fullName>
    </recommendedName>
</protein>
<dbReference type="PANTHER" id="PTHR23257">
    <property type="entry name" value="SERINE-THREONINE PROTEIN KINASE"/>
    <property type="match status" value="1"/>
</dbReference>